<dbReference type="Proteomes" id="UP000807469">
    <property type="component" value="Unassembled WGS sequence"/>
</dbReference>
<feature type="transmembrane region" description="Helical" evidence="7">
    <location>
        <begin position="20"/>
        <end position="42"/>
    </location>
</feature>
<feature type="domain" description="TLC" evidence="8">
    <location>
        <begin position="57"/>
        <end position="254"/>
    </location>
</feature>
<evidence type="ECO:0000256" key="2">
    <source>
        <dbReference type="ARBA" id="ARBA00022692"/>
    </source>
</evidence>
<gene>
    <name evidence="9" type="ORF">BDN70DRAFT_890762</name>
</gene>
<comment type="subcellular location">
    <subcellularLocation>
        <location evidence="1">Membrane</location>
        <topology evidence="1">Multi-pass membrane protein</topology>
    </subcellularLocation>
</comment>
<feature type="transmembrane region" description="Helical" evidence="7">
    <location>
        <begin position="121"/>
        <end position="140"/>
    </location>
</feature>
<dbReference type="PANTHER" id="PTHR13439:SF0">
    <property type="entry name" value="TOPOISOMERASE I DAMAGE AFFECTED PROTEIN 4"/>
    <property type="match status" value="1"/>
</dbReference>
<dbReference type="Pfam" id="PF03798">
    <property type="entry name" value="TRAM_LAG1_CLN8"/>
    <property type="match status" value="1"/>
</dbReference>
<evidence type="ECO:0000256" key="5">
    <source>
        <dbReference type="PROSITE-ProRule" id="PRU00205"/>
    </source>
</evidence>
<accession>A0A9P5ZC17</accession>
<proteinExistence type="predicted"/>
<dbReference type="EMBL" id="MU155141">
    <property type="protein sequence ID" value="KAF9484682.1"/>
    <property type="molecule type" value="Genomic_DNA"/>
</dbReference>
<protein>
    <recommendedName>
        <fullName evidence="8">TLC domain-containing protein</fullName>
    </recommendedName>
</protein>
<comment type="caution">
    <text evidence="9">The sequence shown here is derived from an EMBL/GenBank/DDBJ whole genome shotgun (WGS) entry which is preliminary data.</text>
</comment>
<organism evidence="9 10">
    <name type="scientific">Pholiota conissans</name>
    <dbReference type="NCBI Taxonomy" id="109636"/>
    <lineage>
        <taxon>Eukaryota</taxon>
        <taxon>Fungi</taxon>
        <taxon>Dikarya</taxon>
        <taxon>Basidiomycota</taxon>
        <taxon>Agaricomycotina</taxon>
        <taxon>Agaricomycetes</taxon>
        <taxon>Agaricomycetidae</taxon>
        <taxon>Agaricales</taxon>
        <taxon>Agaricineae</taxon>
        <taxon>Strophariaceae</taxon>
        <taxon>Pholiota</taxon>
    </lineage>
</organism>
<evidence type="ECO:0000256" key="6">
    <source>
        <dbReference type="SAM" id="MobiDB-lite"/>
    </source>
</evidence>
<feature type="transmembrane region" description="Helical" evidence="7">
    <location>
        <begin position="96"/>
        <end position="115"/>
    </location>
</feature>
<keyword evidence="10" id="KW-1185">Reference proteome</keyword>
<evidence type="ECO:0000256" key="1">
    <source>
        <dbReference type="ARBA" id="ARBA00004141"/>
    </source>
</evidence>
<dbReference type="AlphaFoldDB" id="A0A9P5ZC17"/>
<feature type="transmembrane region" description="Helical" evidence="7">
    <location>
        <begin position="221"/>
        <end position="243"/>
    </location>
</feature>
<name>A0A9P5ZC17_9AGAR</name>
<dbReference type="InterPro" id="IPR050846">
    <property type="entry name" value="TLCD"/>
</dbReference>
<feature type="compositionally biased region" description="Basic and acidic residues" evidence="6">
    <location>
        <begin position="281"/>
        <end position="297"/>
    </location>
</feature>
<keyword evidence="2 5" id="KW-0812">Transmembrane</keyword>
<keyword evidence="4 5" id="KW-0472">Membrane</keyword>
<dbReference type="GO" id="GO:0016020">
    <property type="term" value="C:membrane"/>
    <property type="evidence" value="ECO:0007669"/>
    <property type="project" value="UniProtKB-SubCell"/>
</dbReference>
<dbReference type="PANTHER" id="PTHR13439">
    <property type="entry name" value="CT120 PROTEIN"/>
    <property type="match status" value="1"/>
</dbReference>
<evidence type="ECO:0000256" key="7">
    <source>
        <dbReference type="SAM" id="Phobius"/>
    </source>
</evidence>
<evidence type="ECO:0000313" key="10">
    <source>
        <dbReference type="Proteomes" id="UP000807469"/>
    </source>
</evidence>
<feature type="transmembrane region" description="Helical" evidence="7">
    <location>
        <begin position="62"/>
        <end position="84"/>
    </location>
</feature>
<feature type="region of interest" description="Disordered" evidence="6">
    <location>
        <begin position="258"/>
        <end position="297"/>
    </location>
</feature>
<evidence type="ECO:0000259" key="8">
    <source>
        <dbReference type="PROSITE" id="PS50922"/>
    </source>
</evidence>
<dbReference type="OrthoDB" id="10266980at2759"/>
<dbReference type="GO" id="GO:0055088">
    <property type="term" value="P:lipid homeostasis"/>
    <property type="evidence" value="ECO:0007669"/>
    <property type="project" value="TreeGrafter"/>
</dbReference>
<dbReference type="InterPro" id="IPR006634">
    <property type="entry name" value="TLC-dom"/>
</dbReference>
<reference evidence="9" key="1">
    <citation type="submission" date="2020-11" db="EMBL/GenBank/DDBJ databases">
        <authorList>
            <consortium name="DOE Joint Genome Institute"/>
            <person name="Ahrendt S."/>
            <person name="Riley R."/>
            <person name="Andreopoulos W."/>
            <person name="Labutti K."/>
            <person name="Pangilinan J."/>
            <person name="Ruiz-Duenas F.J."/>
            <person name="Barrasa J.M."/>
            <person name="Sanchez-Garcia M."/>
            <person name="Camarero S."/>
            <person name="Miyauchi S."/>
            <person name="Serrano A."/>
            <person name="Linde D."/>
            <person name="Babiker R."/>
            <person name="Drula E."/>
            <person name="Ayuso-Fernandez I."/>
            <person name="Pacheco R."/>
            <person name="Padilla G."/>
            <person name="Ferreira P."/>
            <person name="Barriuso J."/>
            <person name="Kellner H."/>
            <person name="Castanera R."/>
            <person name="Alfaro M."/>
            <person name="Ramirez L."/>
            <person name="Pisabarro A.G."/>
            <person name="Kuo A."/>
            <person name="Tritt A."/>
            <person name="Lipzen A."/>
            <person name="He G."/>
            <person name="Yan M."/>
            <person name="Ng V."/>
            <person name="Cullen D."/>
            <person name="Martin F."/>
            <person name="Rosso M.-N."/>
            <person name="Henrissat B."/>
            <person name="Hibbett D."/>
            <person name="Martinez A.T."/>
            <person name="Grigoriev I.V."/>
        </authorList>
    </citation>
    <scope>NUCLEOTIDE SEQUENCE</scope>
    <source>
        <strain evidence="9">CIRM-BRFM 674</strain>
    </source>
</reference>
<evidence type="ECO:0000256" key="4">
    <source>
        <dbReference type="ARBA" id="ARBA00023136"/>
    </source>
</evidence>
<feature type="transmembrane region" description="Helical" evidence="7">
    <location>
        <begin position="183"/>
        <end position="200"/>
    </location>
</feature>
<dbReference type="PROSITE" id="PS50922">
    <property type="entry name" value="TLC"/>
    <property type="match status" value="1"/>
</dbReference>
<evidence type="ECO:0000256" key="3">
    <source>
        <dbReference type="ARBA" id="ARBA00022989"/>
    </source>
</evidence>
<evidence type="ECO:0000313" key="9">
    <source>
        <dbReference type="EMBL" id="KAF9484682.1"/>
    </source>
</evidence>
<sequence>MVFLEKFVGETLGLTKFPPYLNTFYAAFVGFTILHLVIAPWASARWFPVAYGGKGRAAKNNWSIHVVSQAHVLIVVPYALYCIITQVPVVGEDRAFGFDPAVGHVHAIAAGYFLWDTLDAIFNFIDPGFVAHGVACFAIYTMSYKPFVAYYGTRCLLWETSTFFLNIHWFMDKTGRTGSRAQLINGALLVSSFFFVRIVYGGTISVQFFITLIRYRSRIPLLYALVYGAGNFVLQGLNVFWFYKMLLSLRKRFDGSDAPTATPGEGNGVTRAVVGDAEAQDQGREHEEERQPLLAHD</sequence>
<dbReference type="GO" id="GO:0005783">
    <property type="term" value="C:endoplasmic reticulum"/>
    <property type="evidence" value="ECO:0007669"/>
    <property type="project" value="TreeGrafter"/>
</dbReference>
<dbReference type="SMART" id="SM00724">
    <property type="entry name" value="TLC"/>
    <property type="match status" value="1"/>
</dbReference>
<feature type="transmembrane region" description="Helical" evidence="7">
    <location>
        <begin position="147"/>
        <end position="171"/>
    </location>
</feature>
<keyword evidence="3 7" id="KW-1133">Transmembrane helix</keyword>